<dbReference type="CDD" id="cd00207">
    <property type="entry name" value="fer2"/>
    <property type="match status" value="1"/>
</dbReference>
<dbReference type="RefSeq" id="WP_184255581.1">
    <property type="nucleotide sequence ID" value="NZ_JACHIH010000005.1"/>
</dbReference>
<sequence length="302" mass="33211">MANITFSSPVMARDVTVYAVAGDRGTILAVAKSHKIPIPFDCQDGECGSCLVQVEHFNPQAKYAVALTEKEKEVLKQLGKITKDEIQNAEVNDMPPRYRLACQCFVRNEDILVSFEGDKTLPPQRMHVTSAAKTFKGGTEINTLDEFFGYAAKVEEDAALNYDQLAAAMDGVGNIEVAKLFKQLADFSRLHLAEVKSRAGSIDLAKNVPPDYVWPNHATPESTAAWAADLSMSRLGGLKVALQGERRGYEFYRAVEATTKNPEVAAAAKQFVAEEADHVKILEAWITQEEWAIKNSKVSENA</sequence>
<dbReference type="SUPFAM" id="SSF54292">
    <property type="entry name" value="2Fe-2S ferredoxin-like"/>
    <property type="match status" value="1"/>
</dbReference>
<organism evidence="2 3">
    <name type="scientific">Rhodopseudomonas rhenobacensis</name>
    <dbReference type="NCBI Taxonomy" id="87461"/>
    <lineage>
        <taxon>Bacteria</taxon>
        <taxon>Pseudomonadati</taxon>
        <taxon>Pseudomonadota</taxon>
        <taxon>Alphaproteobacteria</taxon>
        <taxon>Hyphomicrobiales</taxon>
        <taxon>Nitrobacteraceae</taxon>
        <taxon>Rhodopseudomonas</taxon>
    </lineage>
</organism>
<dbReference type="Gene3D" id="1.20.1260.10">
    <property type="match status" value="1"/>
</dbReference>
<accession>A0A7W8DY90</accession>
<dbReference type="GO" id="GO:0046872">
    <property type="term" value="F:metal ion binding"/>
    <property type="evidence" value="ECO:0007669"/>
    <property type="project" value="InterPro"/>
</dbReference>
<evidence type="ECO:0000259" key="1">
    <source>
        <dbReference type="PROSITE" id="PS51085"/>
    </source>
</evidence>
<dbReference type="PROSITE" id="PS51085">
    <property type="entry name" value="2FE2S_FER_2"/>
    <property type="match status" value="1"/>
</dbReference>
<dbReference type="SUPFAM" id="SSF47240">
    <property type="entry name" value="Ferritin-like"/>
    <property type="match status" value="1"/>
</dbReference>
<evidence type="ECO:0000313" key="2">
    <source>
        <dbReference type="EMBL" id="MBB5046562.1"/>
    </source>
</evidence>
<name>A0A7W8DY90_9BRAD</name>
<dbReference type="PROSITE" id="PS00197">
    <property type="entry name" value="2FE2S_FER_1"/>
    <property type="match status" value="1"/>
</dbReference>
<comment type="caution">
    <text evidence="2">The sequence shown here is derived from an EMBL/GenBank/DDBJ whole genome shotgun (WGS) entry which is preliminary data.</text>
</comment>
<dbReference type="InterPro" id="IPR012675">
    <property type="entry name" value="Beta-grasp_dom_sf"/>
</dbReference>
<dbReference type="InterPro" id="IPR006058">
    <property type="entry name" value="2Fe2S_fd_BS"/>
</dbReference>
<dbReference type="Pfam" id="PF00111">
    <property type="entry name" value="Fer2"/>
    <property type="match status" value="1"/>
</dbReference>
<dbReference type="InterPro" id="IPR012347">
    <property type="entry name" value="Ferritin-like"/>
</dbReference>
<dbReference type="EMBL" id="JACHIH010000005">
    <property type="protein sequence ID" value="MBB5046562.1"/>
    <property type="molecule type" value="Genomic_DNA"/>
</dbReference>
<dbReference type="CDD" id="cd01045">
    <property type="entry name" value="Ferritin_like_AB"/>
    <property type="match status" value="1"/>
</dbReference>
<reference evidence="2 3" key="1">
    <citation type="submission" date="2020-08" db="EMBL/GenBank/DDBJ databases">
        <title>Genomic Encyclopedia of Type Strains, Phase IV (KMG-IV): sequencing the most valuable type-strain genomes for metagenomic binning, comparative biology and taxonomic classification.</title>
        <authorList>
            <person name="Goeker M."/>
        </authorList>
    </citation>
    <scope>NUCLEOTIDE SEQUENCE [LARGE SCALE GENOMIC DNA]</scope>
    <source>
        <strain evidence="2 3">DSM 12706</strain>
    </source>
</reference>
<proteinExistence type="predicted"/>
<dbReference type="Gene3D" id="3.10.20.30">
    <property type="match status" value="1"/>
</dbReference>
<dbReference type="InterPro" id="IPR003251">
    <property type="entry name" value="Rr_diiron-bd_dom"/>
</dbReference>
<gene>
    <name evidence="2" type="ORF">HNR60_001310</name>
</gene>
<dbReference type="AlphaFoldDB" id="A0A7W8DY90"/>
<dbReference type="InterPro" id="IPR001041">
    <property type="entry name" value="2Fe-2S_ferredoxin-type"/>
</dbReference>
<dbReference type="Pfam" id="PF02915">
    <property type="entry name" value="Rubrerythrin"/>
    <property type="match status" value="1"/>
</dbReference>
<dbReference type="GO" id="GO:0016491">
    <property type="term" value="F:oxidoreductase activity"/>
    <property type="evidence" value="ECO:0007669"/>
    <property type="project" value="InterPro"/>
</dbReference>
<keyword evidence="3" id="KW-1185">Reference proteome</keyword>
<dbReference type="InterPro" id="IPR009078">
    <property type="entry name" value="Ferritin-like_SF"/>
</dbReference>
<feature type="domain" description="2Fe-2S ferredoxin-type" evidence="1">
    <location>
        <begin position="2"/>
        <end position="119"/>
    </location>
</feature>
<protein>
    <submittedName>
        <fullName evidence="2">Rubrerythrin/ferredoxin</fullName>
    </submittedName>
</protein>
<dbReference type="Proteomes" id="UP000542353">
    <property type="component" value="Unassembled WGS sequence"/>
</dbReference>
<evidence type="ECO:0000313" key="3">
    <source>
        <dbReference type="Proteomes" id="UP000542353"/>
    </source>
</evidence>
<dbReference type="InterPro" id="IPR036010">
    <property type="entry name" value="2Fe-2S_ferredoxin-like_sf"/>
</dbReference>
<dbReference type="GO" id="GO:0051537">
    <property type="term" value="F:2 iron, 2 sulfur cluster binding"/>
    <property type="evidence" value="ECO:0007669"/>
    <property type="project" value="InterPro"/>
</dbReference>